<feature type="compositionally biased region" description="Polar residues" evidence="1">
    <location>
        <begin position="224"/>
        <end position="236"/>
    </location>
</feature>
<evidence type="ECO:0008006" key="5">
    <source>
        <dbReference type="Google" id="ProtNLM"/>
    </source>
</evidence>
<reference evidence="3 4" key="1">
    <citation type="journal article" date="2005" name="Science">
        <title>Genome of the host-cell transforming parasite Theileria annulata compared with T. parva.</title>
        <authorList>
            <person name="Pain A."/>
            <person name="Renauld H."/>
            <person name="Berriman M."/>
            <person name="Murphy L."/>
            <person name="Yeats C.A."/>
            <person name="Weir W."/>
            <person name="Kerhornou A."/>
            <person name="Aslett M."/>
            <person name="Bishop R."/>
            <person name="Bouchier C."/>
            <person name="Cochet M."/>
            <person name="Coulson R.M.R."/>
            <person name="Cronin A."/>
            <person name="de Villiers E.P."/>
            <person name="Fraser A."/>
            <person name="Fosker N."/>
            <person name="Gardner M."/>
            <person name="Goble A."/>
            <person name="Griffiths-Jones S."/>
            <person name="Harris D.E."/>
            <person name="Katzer F."/>
            <person name="Larke N."/>
            <person name="Lord A."/>
            <person name="Maser P."/>
            <person name="McKellar S."/>
            <person name="Mooney P."/>
            <person name="Morton F."/>
            <person name="Nene V."/>
            <person name="O'Neil S."/>
            <person name="Price C."/>
            <person name="Quail M.A."/>
            <person name="Rabbinowitsch E."/>
            <person name="Rawlings N.D."/>
            <person name="Rutter S."/>
            <person name="Saunders D."/>
            <person name="Seeger K."/>
            <person name="Shah T."/>
            <person name="Squares R."/>
            <person name="Squares S."/>
            <person name="Tivey A."/>
            <person name="Walker A.R."/>
            <person name="Woodward J."/>
            <person name="Dobbelaere D.A.E."/>
            <person name="Langsley G."/>
            <person name="Rajandream M.A."/>
            <person name="McKeever D."/>
            <person name="Shiels B."/>
            <person name="Tait A."/>
            <person name="Barrell B.G."/>
            <person name="Hall N."/>
        </authorList>
    </citation>
    <scope>NUCLEOTIDE SEQUENCE [LARGE SCALE GENOMIC DNA]</scope>
    <source>
        <strain evidence="4">Ankara</strain>
    </source>
</reference>
<feature type="signal peptide" evidence="2">
    <location>
        <begin position="1"/>
        <end position="21"/>
    </location>
</feature>
<dbReference type="InParanoid" id="Q4UBI1"/>
<name>Q4UBI1_THEAN</name>
<feature type="compositionally biased region" description="Acidic residues" evidence="1">
    <location>
        <begin position="246"/>
        <end position="266"/>
    </location>
</feature>
<feature type="region of interest" description="Disordered" evidence="1">
    <location>
        <begin position="184"/>
        <end position="316"/>
    </location>
</feature>
<keyword evidence="2" id="KW-0732">Signal</keyword>
<dbReference type="RefSeq" id="XP_955296.1">
    <property type="nucleotide sequence ID" value="XM_950203.1"/>
</dbReference>
<feature type="compositionally biased region" description="Low complexity" evidence="1">
    <location>
        <begin position="207"/>
        <end position="223"/>
    </location>
</feature>
<evidence type="ECO:0000313" key="4">
    <source>
        <dbReference type="Proteomes" id="UP000001950"/>
    </source>
</evidence>
<evidence type="ECO:0000256" key="2">
    <source>
        <dbReference type="SAM" id="SignalP"/>
    </source>
</evidence>
<dbReference type="VEuPathDB" id="PiroplasmaDB:TA18535"/>
<dbReference type="KEGG" id="tan:TA18535"/>
<dbReference type="Proteomes" id="UP000001950">
    <property type="component" value="Chromosome 3"/>
</dbReference>
<protein>
    <recommendedName>
        <fullName evidence="5">Theileria-specific conserved protein</fullName>
    </recommendedName>
</protein>
<dbReference type="EMBL" id="CR940352">
    <property type="protein sequence ID" value="CAI75820.1"/>
    <property type="molecule type" value="Genomic_DNA"/>
</dbReference>
<dbReference type="GeneID" id="3865067"/>
<gene>
    <name evidence="3" type="ORF">TA18535</name>
</gene>
<sequence length="316" mass="35735">MFTIMNLLAIIVLFIAEKCLADNIYFVMDLDLSVRSHKWVITEHDYNGIRYYIFSPSFGYEIAAIVYKGQYMFVRPSVEVVAAVFVYYVEDQGGLPLILIHSYGYQHTPLVDAPTLEAERTNCLIIFLNSIKEVLPDNRFVQERLKNVDADHDPFQESKTLNGFIFRVYKSISFRGETPKFKEIFKSTRPRPSVTGAQLYQKEERPGTSTETAQTQAQASGTSLQPSQSGEPSQTEPEVVVISDFSESDYEGSESDYDGSETESGETEGSVESGGESEESEMEYDKPPKRRKNEEEEPEQSETIMISDSGESDEET</sequence>
<accession>Q4UBI1</accession>
<evidence type="ECO:0000256" key="1">
    <source>
        <dbReference type="SAM" id="MobiDB-lite"/>
    </source>
</evidence>
<dbReference type="eggNOG" id="ENOG502QWYX">
    <property type="taxonomic scope" value="Eukaryota"/>
</dbReference>
<proteinExistence type="predicted"/>
<dbReference type="AlphaFoldDB" id="Q4UBI1"/>
<feature type="chain" id="PRO_5004244948" description="Theileria-specific conserved protein" evidence="2">
    <location>
        <begin position="22"/>
        <end position="316"/>
    </location>
</feature>
<dbReference type="OrthoDB" id="10515640at2759"/>
<dbReference type="OMA" id="VITEHDY"/>
<keyword evidence="4" id="KW-1185">Reference proteome</keyword>
<evidence type="ECO:0000313" key="3">
    <source>
        <dbReference type="EMBL" id="CAI75820.1"/>
    </source>
</evidence>
<organism evidence="3 4">
    <name type="scientific">Theileria annulata</name>
    <dbReference type="NCBI Taxonomy" id="5874"/>
    <lineage>
        <taxon>Eukaryota</taxon>
        <taxon>Sar</taxon>
        <taxon>Alveolata</taxon>
        <taxon>Apicomplexa</taxon>
        <taxon>Aconoidasida</taxon>
        <taxon>Piroplasmida</taxon>
        <taxon>Theileriidae</taxon>
        <taxon>Theileria</taxon>
    </lineage>
</organism>